<protein>
    <submittedName>
        <fullName evidence="6">2-dehydro-3-deoxyphosphogluconate aldolase/4-hydroxy-2-oxoglutarate aldolase</fullName>
    </submittedName>
</protein>
<dbReference type="PANTHER" id="PTHR30246:SF1">
    <property type="entry name" value="2-DEHYDRO-3-DEOXY-6-PHOSPHOGALACTONATE ALDOLASE-RELATED"/>
    <property type="match status" value="1"/>
</dbReference>
<dbReference type="EMBL" id="CP000749">
    <property type="protein sequence ID" value="ABR69154.1"/>
    <property type="molecule type" value="Genomic_DNA"/>
</dbReference>
<dbReference type="eggNOG" id="COG0800">
    <property type="taxonomic scope" value="Bacteria"/>
</dbReference>
<evidence type="ECO:0000256" key="3">
    <source>
        <dbReference type="ARBA" id="ARBA00011233"/>
    </source>
</evidence>
<dbReference type="SUPFAM" id="SSF51569">
    <property type="entry name" value="Aldolase"/>
    <property type="match status" value="1"/>
</dbReference>
<dbReference type="NCBIfam" id="TIGR01182">
    <property type="entry name" value="eda"/>
    <property type="match status" value="1"/>
</dbReference>
<comment type="similarity">
    <text evidence="2">Belongs to the KHG/KDPG aldolase family.</text>
</comment>
<dbReference type="OrthoDB" id="8590323at2"/>
<dbReference type="KEGG" id="mmw:Mmwyl1_0212"/>
<evidence type="ECO:0000256" key="4">
    <source>
        <dbReference type="ARBA" id="ARBA00023239"/>
    </source>
</evidence>
<dbReference type="CDD" id="cd00452">
    <property type="entry name" value="KDPG_aldolase"/>
    <property type="match status" value="1"/>
</dbReference>
<dbReference type="Pfam" id="PF01081">
    <property type="entry name" value="Aldolase"/>
    <property type="match status" value="1"/>
</dbReference>
<evidence type="ECO:0000256" key="5">
    <source>
        <dbReference type="ARBA" id="ARBA00023277"/>
    </source>
</evidence>
<dbReference type="STRING" id="400668.Mmwyl1_0212"/>
<organism evidence="6">
    <name type="scientific">Marinomonas sp. (strain MWYL1)</name>
    <dbReference type="NCBI Taxonomy" id="400668"/>
    <lineage>
        <taxon>Bacteria</taxon>
        <taxon>Pseudomonadati</taxon>
        <taxon>Pseudomonadota</taxon>
        <taxon>Gammaproteobacteria</taxon>
        <taxon>Oceanospirillales</taxon>
        <taxon>Oceanospirillaceae</taxon>
        <taxon>Marinomonas</taxon>
    </lineage>
</organism>
<dbReference type="Gene3D" id="3.20.20.70">
    <property type="entry name" value="Aldolase class I"/>
    <property type="match status" value="1"/>
</dbReference>
<evidence type="ECO:0000313" key="6">
    <source>
        <dbReference type="EMBL" id="ABR69154.1"/>
    </source>
</evidence>
<dbReference type="InterPro" id="IPR031338">
    <property type="entry name" value="KDPG/KHG_AS_2"/>
</dbReference>
<dbReference type="HOGENOM" id="CLU_077795_2_0_6"/>
<comment type="pathway">
    <text evidence="1">Carbohydrate acid metabolism.</text>
</comment>
<proteinExistence type="inferred from homology"/>
<accession>A6VRS5</accession>
<comment type="subunit">
    <text evidence="3">Homotrimer.</text>
</comment>
<reference evidence="6" key="1">
    <citation type="submission" date="2007-06" db="EMBL/GenBank/DDBJ databases">
        <title>Complete sequence of Marinomonas sp. MWYL1.</title>
        <authorList>
            <consortium name="US DOE Joint Genome Institute"/>
            <person name="Copeland A."/>
            <person name="Lucas S."/>
            <person name="Lapidus A."/>
            <person name="Barry K."/>
            <person name="Glavina del Rio T."/>
            <person name="Dalin E."/>
            <person name="Tice H."/>
            <person name="Pitluck S."/>
            <person name="Kiss H."/>
            <person name="Brettin T."/>
            <person name="Bruce D."/>
            <person name="Detter J.C."/>
            <person name="Han C."/>
            <person name="Schmutz J."/>
            <person name="Larimer F."/>
            <person name="Land M."/>
            <person name="Hauser L."/>
            <person name="Kyrpides N."/>
            <person name="Kim E."/>
            <person name="Johnston A.W.B."/>
            <person name="Todd J.D."/>
            <person name="Rogers R."/>
            <person name="Wexler M."/>
            <person name="Bond P.L."/>
            <person name="Li Y."/>
            <person name="Richardson P."/>
        </authorList>
    </citation>
    <scope>NUCLEOTIDE SEQUENCE [LARGE SCALE GENOMIC DNA]</scope>
    <source>
        <strain evidence="6">MWYL1</strain>
    </source>
</reference>
<gene>
    <name evidence="6" type="ordered locus">Mmwyl1_0212</name>
</gene>
<name>A6VRS5_MARMS</name>
<dbReference type="GO" id="GO:0016829">
    <property type="term" value="F:lyase activity"/>
    <property type="evidence" value="ECO:0007669"/>
    <property type="project" value="UniProtKB-KW"/>
</dbReference>
<dbReference type="PROSITE" id="PS00160">
    <property type="entry name" value="ALDOLASE_KDPG_KHG_2"/>
    <property type="match status" value="1"/>
</dbReference>
<sequence>MWKKFENLKAIADTGILLIIRLDDEQEALAVAEAAIAGGIRALEVTLSVPNALGIISTLSKKYKEQGILIGAGTVLDAETARAAILAGAELLVSPHVTASMIQVANRYQAVSVCGAYTPTEVVLAMEAGADIVKLFPADMLGPQYVKTIRAPLPQAPVAPTGGVTPENVGEWLTAGCVSVGVGSFISKAAQGTGDYSKVTEAAKIFLAAVAEARQVQK</sequence>
<dbReference type="InterPro" id="IPR013785">
    <property type="entry name" value="Aldolase_TIM"/>
</dbReference>
<evidence type="ECO:0000256" key="2">
    <source>
        <dbReference type="ARBA" id="ARBA00006906"/>
    </source>
</evidence>
<dbReference type="AlphaFoldDB" id="A6VRS5"/>
<dbReference type="PANTHER" id="PTHR30246">
    <property type="entry name" value="2-KETO-3-DEOXY-6-PHOSPHOGLUCONATE ALDOLASE"/>
    <property type="match status" value="1"/>
</dbReference>
<keyword evidence="5" id="KW-0119">Carbohydrate metabolism</keyword>
<keyword evidence="4" id="KW-0456">Lyase</keyword>
<dbReference type="InterPro" id="IPR000887">
    <property type="entry name" value="Aldlse_KDPG_KHG"/>
</dbReference>
<evidence type="ECO:0000256" key="1">
    <source>
        <dbReference type="ARBA" id="ARBA00004761"/>
    </source>
</evidence>